<name>A0ABX0S771_PONBL</name>
<accession>A0ABX0S771</accession>
<feature type="compositionally biased region" description="Basic and acidic residues" evidence="2">
    <location>
        <begin position="180"/>
        <end position="189"/>
    </location>
</feature>
<reference evidence="4" key="1">
    <citation type="submission" date="2018-05" db="EMBL/GenBank/DDBJ databases">
        <authorList>
            <person name="Pedro S.L.S."/>
            <person name="Freitas R.C."/>
            <person name="Barreto A.S."/>
            <person name="Lima A.O.S."/>
        </authorList>
    </citation>
    <scope>NUCLEOTIDE SEQUENCE</scope>
    <source>
        <strain evidence="4">BP203</strain>
        <tissue evidence="4">Muscle</tissue>
    </source>
</reference>
<evidence type="ECO:0000256" key="1">
    <source>
        <dbReference type="SAM" id="Coils"/>
    </source>
</evidence>
<keyword evidence="5" id="KW-1185">Reference proteome</keyword>
<proteinExistence type="predicted"/>
<protein>
    <recommendedName>
        <fullName evidence="3">FAM186A/B N-terminal domain-containing protein</fullName>
    </recommendedName>
</protein>
<evidence type="ECO:0000259" key="3">
    <source>
        <dbReference type="Pfam" id="PF20870"/>
    </source>
</evidence>
<feature type="compositionally biased region" description="Basic and acidic residues" evidence="2">
    <location>
        <begin position="196"/>
        <end position="205"/>
    </location>
</feature>
<comment type="caution">
    <text evidence="4">The sequence shown here is derived from an EMBL/GenBank/DDBJ whole genome shotgun (WGS) entry which is preliminary data.</text>
</comment>
<organism evidence="4 5">
    <name type="scientific">Pontoporia blainvillei</name>
    <name type="common">Franciscana</name>
    <name type="synonym">Delphinus blainvillei</name>
    <dbReference type="NCBI Taxonomy" id="48723"/>
    <lineage>
        <taxon>Eukaryota</taxon>
        <taxon>Metazoa</taxon>
        <taxon>Chordata</taxon>
        <taxon>Craniata</taxon>
        <taxon>Vertebrata</taxon>
        <taxon>Euteleostomi</taxon>
        <taxon>Mammalia</taxon>
        <taxon>Eutheria</taxon>
        <taxon>Laurasiatheria</taxon>
        <taxon>Artiodactyla</taxon>
        <taxon>Whippomorpha</taxon>
        <taxon>Cetacea</taxon>
        <taxon>Odontoceti</taxon>
        <taxon>Pontoporiidae</taxon>
        <taxon>Pontoporia</taxon>
    </lineage>
</organism>
<feature type="region of interest" description="Disordered" evidence="2">
    <location>
        <begin position="152"/>
        <end position="239"/>
    </location>
</feature>
<dbReference type="PANTHER" id="PTHR33590">
    <property type="entry name" value="GLUTENIN, HIGH MOLECULAR WEIGHT SUBUNIT PW212-RELATED PROTEIN"/>
    <property type="match status" value="1"/>
</dbReference>
<feature type="domain" description="FAM186A/B N-terminal" evidence="3">
    <location>
        <begin position="1"/>
        <end position="41"/>
    </location>
</feature>
<feature type="coiled-coil region" evidence="1">
    <location>
        <begin position="68"/>
        <end position="95"/>
    </location>
</feature>
<sequence>MLQELKDTAVFNKMENNAIKYMSSTIVNLSKALSTLNAEVKVINLQSADMYTNETSEREKEISLKIIQDLSKKKMKCFQEKLQEAEEKYEHLVRSKGAEHQALPTSTLRVLPELSPQLAISQADTLDSVDNTLAKELEIVVDEAPQKGTKALGIKWDSSPSYTAQGETISDTTDQQYPLPEKKQKKSSEEITEDIIIDKISEKKGGAFQKDGTDQHQSQKGKRTKGPYVQETSESNVNDDKGTIISKEEKTEEKDMSVFAKKAKSLELVKSQSRITKETLGIPDGKTEQSNLEEFQKAIVSFLKEKIDNIGKPLDKKTRSKEELLLKRAEVEKLGIIKAKIEEYFQKVAETVTKILRKYKDIKNAGQIGEKPMK</sequence>
<feature type="compositionally biased region" description="Polar residues" evidence="2">
    <location>
        <begin position="158"/>
        <end position="176"/>
    </location>
</feature>
<dbReference type="EMBL" id="PGGH01131856">
    <property type="protein sequence ID" value="NIG59824.1"/>
    <property type="molecule type" value="Genomic_DNA"/>
</dbReference>
<evidence type="ECO:0000256" key="2">
    <source>
        <dbReference type="SAM" id="MobiDB-lite"/>
    </source>
</evidence>
<evidence type="ECO:0000313" key="5">
    <source>
        <dbReference type="Proteomes" id="UP001165941"/>
    </source>
</evidence>
<dbReference type="PANTHER" id="PTHR33590:SF2">
    <property type="entry name" value="PROTEIN FAM186A"/>
    <property type="match status" value="1"/>
</dbReference>
<gene>
    <name evidence="4" type="ORF">BU61_7228</name>
</gene>
<dbReference type="Pfam" id="PF20870">
    <property type="entry name" value="FAM186A-B_N"/>
    <property type="match status" value="1"/>
</dbReference>
<dbReference type="Proteomes" id="UP001165941">
    <property type="component" value="Unassembled WGS sequence"/>
</dbReference>
<dbReference type="InterPro" id="IPR049144">
    <property type="entry name" value="FAM186A_B_N"/>
</dbReference>
<evidence type="ECO:0000313" key="4">
    <source>
        <dbReference type="EMBL" id="NIG59824.1"/>
    </source>
</evidence>
<keyword evidence="1" id="KW-0175">Coiled coil</keyword>